<dbReference type="EMBL" id="CAJNOM010001011">
    <property type="protein sequence ID" value="CAF1585881.1"/>
    <property type="molecule type" value="Genomic_DNA"/>
</dbReference>
<evidence type="ECO:0000313" key="3">
    <source>
        <dbReference type="EMBL" id="CAF1585881.1"/>
    </source>
</evidence>
<dbReference type="EMBL" id="CAJNOI010000648">
    <property type="protein sequence ID" value="CAF1323559.1"/>
    <property type="molecule type" value="Genomic_DNA"/>
</dbReference>
<protein>
    <submittedName>
        <fullName evidence="2">Uncharacterized protein</fullName>
    </submittedName>
</protein>
<evidence type="ECO:0000313" key="2">
    <source>
        <dbReference type="EMBL" id="CAF1323559.1"/>
    </source>
</evidence>
<dbReference type="OrthoDB" id="10034248at2759"/>
<keyword evidence="4" id="KW-1185">Reference proteome</keyword>
<dbReference type="Proteomes" id="UP000663832">
    <property type="component" value="Unassembled WGS sequence"/>
</dbReference>
<proteinExistence type="predicted"/>
<gene>
    <name evidence="2" type="ORF">BJG266_LOCUS33482</name>
    <name evidence="3" type="ORF">QVE165_LOCUS50620</name>
</gene>
<evidence type="ECO:0000313" key="5">
    <source>
        <dbReference type="Proteomes" id="UP000663877"/>
    </source>
</evidence>
<dbReference type="Proteomes" id="UP000663877">
    <property type="component" value="Unassembled WGS sequence"/>
</dbReference>
<accession>A0A815FSJ4</accession>
<feature type="compositionally biased region" description="Low complexity" evidence="1">
    <location>
        <begin position="227"/>
        <end position="238"/>
    </location>
</feature>
<feature type="region of interest" description="Disordered" evidence="1">
    <location>
        <begin position="222"/>
        <end position="247"/>
    </location>
</feature>
<reference evidence="2" key="1">
    <citation type="submission" date="2021-02" db="EMBL/GenBank/DDBJ databases">
        <authorList>
            <person name="Nowell W R."/>
        </authorList>
    </citation>
    <scope>NUCLEOTIDE SEQUENCE</scope>
</reference>
<evidence type="ECO:0000313" key="4">
    <source>
        <dbReference type="Proteomes" id="UP000663832"/>
    </source>
</evidence>
<dbReference type="AlphaFoldDB" id="A0A815FSJ4"/>
<organism evidence="2 5">
    <name type="scientific">Adineta steineri</name>
    <dbReference type="NCBI Taxonomy" id="433720"/>
    <lineage>
        <taxon>Eukaryota</taxon>
        <taxon>Metazoa</taxon>
        <taxon>Spiralia</taxon>
        <taxon>Gnathifera</taxon>
        <taxon>Rotifera</taxon>
        <taxon>Eurotatoria</taxon>
        <taxon>Bdelloidea</taxon>
        <taxon>Adinetida</taxon>
        <taxon>Adinetidae</taxon>
        <taxon>Adineta</taxon>
    </lineage>
</organism>
<evidence type="ECO:0000256" key="1">
    <source>
        <dbReference type="SAM" id="MobiDB-lite"/>
    </source>
</evidence>
<sequence>MEYSLHQVCNSIFVSDAWIRHLATNNGYIFYGDDFRITGPHALQALRMLCELADNTIANNFVQFYSSQYFSRSAIPEVMLQEQIASILKQFQSLMTDRFLLSLKMIRDTTQVNALFSALQINYKLYGSKDTGNVFVTANNYDGCSCSLSANCIRQSSIYDYNTMTTLFDVTGFYTGCNVVESLLQSTLDCFYNQTCIEKLQSSLLSLPIPVSALNSSSSNRFKMNQESATPAPESAAPVEKWASQKR</sequence>
<comment type="caution">
    <text evidence="2">The sequence shown here is derived from an EMBL/GenBank/DDBJ whole genome shotgun (WGS) entry which is preliminary data.</text>
</comment>
<name>A0A815FSJ4_9BILA</name>